<dbReference type="SUPFAM" id="SSF47203">
    <property type="entry name" value="Acyl-CoA dehydrogenase C-terminal domain-like"/>
    <property type="match status" value="1"/>
</dbReference>
<keyword evidence="3 5" id="KW-0285">Flavoprotein</keyword>
<name>A0A2S2C6Q7_9NOCA</name>
<evidence type="ECO:0000313" key="9">
    <source>
        <dbReference type="EMBL" id="AWK76494.1"/>
    </source>
</evidence>
<dbReference type="InterPro" id="IPR036250">
    <property type="entry name" value="AcylCo_DH-like_C"/>
</dbReference>
<accession>A0A2S2C6Q7</accession>
<feature type="domain" description="Acyl-CoA oxidase/dehydrogenase middle" evidence="7">
    <location>
        <begin position="123"/>
        <end position="220"/>
    </location>
</feature>
<organism evidence="9 10">
    <name type="scientific">Rhodococcus oxybenzonivorans</name>
    <dbReference type="NCBI Taxonomy" id="1990687"/>
    <lineage>
        <taxon>Bacteria</taxon>
        <taxon>Bacillati</taxon>
        <taxon>Actinomycetota</taxon>
        <taxon>Actinomycetes</taxon>
        <taxon>Mycobacteriales</taxon>
        <taxon>Nocardiaceae</taxon>
        <taxon>Rhodococcus</taxon>
    </lineage>
</organism>
<evidence type="ECO:0000256" key="1">
    <source>
        <dbReference type="ARBA" id="ARBA00001974"/>
    </source>
</evidence>
<keyword evidence="10" id="KW-1185">Reference proteome</keyword>
<keyword evidence="5" id="KW-0560">Oxidoreductase</keyword>
<evidence type="ECO:0000259" key="8">
    <source>
        <dbReference type="Pfam" id="PF02771"/>
    </source>
</evidence>
<dbReference type="GO" id="GO:0003995">
    <property type="term" value="F:acyl-CoA dehydrogenase activity"/>
    <property type="evidence" value="ECO:0007669"/>
    <property type="project" value="InterPro"/>
</dbReference>
<gene>
    <name evidence="9" type="ORF">CBI38_34480</name>
</gene>
<evidence type="ECO:0000259" key="6">
    <source>
        <dbReference type="Pfam" id="PF00441"/>
    </source>
</evidence>
<evidence type="ECO:0000256" key="5">
    <source>
        <dbReference type="RuleBase" id="RU362125"/>
    </source>
</evidence>
<keyword evidence="9" id="KW-0614">Plasmid</keyword>
<dbReference type="Proteomes" id="UP000245711">
    <property type="component" value="Plasmid pRB98"/>
</dbReference>
<dbReference type="InterPro" id="IPR046373">
    <property type="entry name" value="Acyl-CoA_Oxase/DH_mid-dom_sf"/>
</dbReference>
<dbReference type="SUPFAM" id="SSF56645">
    <property type="entry name" value="Acyl-CoA dehydrogenase NM domain-like"/>
    <property type="match status" value="1"/>
</dbReference>
<dbReference type="PANTHER" id="PTHR43884">
    <property type="entry name" value="ACYL-COA DEHYDROGENASE"/>
    <property type="match status" value="1"/>
</dbReference>
<dbReference type="InterPro" id="IPR006089">
    <property type="entry name" value="Acyl-CoA_DH_CS"/>
</dbReference>
<dbReference type="Gene3D" id="1.20.140.10">
    <property type="entry name" value="Butyryl-CoA Dehydrogenase, subunit A, domain 3"/>
    <property type="match status" value="1"/>
</dbReference>
<dbReference type="GO" id="GO:0050660">
    <property type="term" value="F:flavin adenine dinucleotide binding"/>
    <property type="evidence" value="ECO:0007669"/>
    <property type="project" value="InterPro"/>
</dbReference>
<reference evidence="9 10" key="1">
    <citation type="submission" date="2017-05" db="EMBL/GenBank/DDBJ databases">
        <title>Isolation of Rhodococcus sp. S2-17 biodegrading of BP-3.</title>
        <authorList>
            <person name="Lee Y."/>
            <person name="Kim K.H."/>
            <person name="Chun B.H."/>
            <person name="Jung H.S."/>
            <person name="Jeon C.O."/>
        </authorList>
    </citation>
    <scope>NUCLEOTIDE SEQUENCE [LARGE SCALE GENOMIC DNA]</scope>
    <source>
        <strain evidence="9 10">S2-17</strain>
        <plasmid evidence="10">prb98</plasmid>
    </source>
</reference>
<feature type="domain" description="Acyl-CoA dehydrogenase/oxidase C-terminal" evidence="6">
    <location>
        <begin position="233"/>
        <end position="367"/>
    </location>
</feature>
<dbReference type="InterPro" id="IPR013786">
    <property type="entry name" value="AcylCoA_DH/ox_N"/>
</dbReference>
<dbReference type="InterPro" id="IPR009075">
    <property type="entry name" value="AcylCo_DH/oxidase_C"/>
</dbReference>
<feature type="domain" description="Acyl-CoA dehydrogenase/oxidase N-terminal" evidence="8">
    <location>
        <begin position="9"/>
        <end position="119"/>
    </location>
</feature>
<dbReference type="Pfam" id="PF00441">
    <property type="entry name" value="Acyl-CoA_dh_1"/>
    <property type="match status" value="1"/>
</dbReference>
<dbReference type="InterPro" id="IPR037069">
    <property type="entry name" value="AcylCoA_DH/ox_N_sf"/>
</dbReference>
<evidence type="ECO:0000313" key="10">
    <source>
        <dbReference type="Proteomes" id="UP000245711"/>
    </source>
</evidence>
<dbReference type="Gene3D" id="2.40.110.10">
    <property type="entry name" value="Butyryl-CoA Dehydrogenase, subunit A, domain 2"/>
    <property type="match status" value="1"/>
</dbReference>
<dbReference type="InterPro" id="IPR006091">
    <property type="entry name" value="Acyl-CoA_Oxase/DH_mid-dom"/>
</dbReference>
<comment type="similarity">
    <text evidence="2 5">Belongs to the acyl-CoA dehydrogenase family.</text>
</comment>
<evidence type="ECO:0000256" key="2">
    <source>
        <dbReference type="ARBA" id="ARBA00009347"/>
    </source>
</evidence>
<dbReference type="FunFam" id="1.20.140.10:FF:000012">
    <property type="entry name" value="Acyl-CoA dehydrogenase fadE12"/>
    <property type="match status" value="1"/>
</dbReference>
<protein>
    <submittedName>
        <fullName evidence="9">Acyl-CoA dehydrogenase</fullName>
    </submittedName>
</protein>
<dbReference type="Gene3D" id="1.10.540.10">
    <property type="entry name" value="Acyl-CoA dehydrogenase/oxidase, N-terminal domain"/>
    <property type="match status" value="1"/>
</dbReference>
<proteinExistence type="inferred from homology"/>
<dbReference type="OrthoDB" id="8876745at2"/>
<dbReference type="RefSeq" id="WP_016881736.1">
    <property type="nucleotide sequence ID" value="NZ_CP021355.1"/>
</dbReference>
<evidence type="ECO:0000259" key="7">
    <source>
        <dbReference type="Pfam" id="PF02770"/>
    </source>
</evidence>
<dbReference type="PANTHER" id="PTHR43884:SF12">
    <property type="entry name" value="ISOVALERYL-COA DEHYDROGENASE, MITOCHONDRIAL-RELATED"/>
    <property type="match status" value="1"/>
</dbReference>
<dbReference type="Pfam" id="PF02770">
    <property type="entry name" value="Acyl-CoA_dh_M"/>
    <property type="match status" value="1"/>
</dbReference>
<dbReference type="PROSITE" id="PS00073">
    <property type="entry name" value="ACYL_COA_DH_2"/>
    <property type="match status" value="1"/>
</dbReference>
<keyword evidence="4 5" id="KW-0274">FAD</keyword>
<geneLocation type="plasmid" evidence="10">
    <name>prb98</name>
</geneLocation>
<evidence type="ECO:0000256" key="3">
    <source>
        <dbReference type="ARBA" id="ARBA00022630"/>
    </source>
</evidence>
<dbReference type="InterPro" id="IPR009100">
    <property type="entry name" value="AcylCoA_DH/oxidase_NM_dom_sf"/>
</dbReference>
<dbReference type="AlphaFoldDB" id="A0A2S2C6Q7"/>
<dbReference type="EMBL" id="CP021355">
    <property type="protein sequence ID" value="AWK76494.1"/>
    <property type="molecule type" value="Genomic_DNA"/>
</dbReference>
<dbReference type="KEGG" id="roz:CBI38_34480"/>
<evidence type="ECO:0000256" key="4">
    <source>
        <dbReference type="ARBA" id="ARBA00022827"/>
    </source>
</evidence>
<comment type="cofactor">
    <cofactor evidence="1 5">
        <name>FAD</name>
        <dbReference type="ChEBI" id="CHEBI:57692"/>
    </cofactor>
</comment>
<dbReference type="Pfam" id="PF02771">
    <property type="entry name" value="Acyl-CoA_dh_N"/>
    <property type="match status" value="1"/>
</dbReference>
<sequence>MDFSNDSDLDLIREGVRSVCKKFDDEYWAERDARHEFPWDFYKALADGGWIGIAIPEEYGGSGRGLLEASVILQEVAASGAAMNGCSAIHLSIFGMHPIALHGSEELKQRYLPRVASGDLHVAFGVTEPDAGTETLAIKTRAVRDGDSYIVRGQKVWTSKAQDADRVLLLVRTTPVEECERRTDGLTLLMADLRDPAVTITPISKAGRNAVASCETVYDNLVVPVSDRVGEEGKGFKYLLDGLNAERILIASEAVGTGKAALRRAVAYANERVVYGRPIGKNQGIAFPLADAHARLEAAELITRRAGWMLDRKIPCGPEANMAKYLAAEAGFQAADVAMQTHGGFGYAEEYHVARYWREARLMKIAPLPQELVLAYIGQHVLGLPKSY</sequence>